<keyword evidence="6" id="KW-0479">Metal-binding</keyword>
<dbReference type="EMBL" id="CAXAJV020001296">
    <property type="protein sequence ID" value="CAL7946951.1"/>
    <property type="molecule type" value="Genomic_DNA"/>
</dbReference>
<keyword evidence="9" id="KW-0862">Zinc</keyword>
<evidence type="ECO:0000256" key="13">
    <source>
        <dbReference type="PROSITE-ProRule" id="PRU00452"/>
    </source>
</evidence>
<evidence type="ECO:0000313" key="16">
    <source>
        <dbReference type="Proteomes" id="UP001642520"/>
    </source>
</evidence>
<reference evidence="15 16" key="1">
    <citation type="submission" date="2024-08" db="EMBL/GenBank/DDBJ databases">
        <authorList>
            <person name="Will J Nash"/>
            <person name="Angela Man"/>
            <person name="Seanna McTaggart"/>
            <person name="Kendall Baker"/>
            <person name="Tom Barker"/>
            <person name="Leah Catchpole"/>
            <person name="Alex Durrant"/>
            <person name="Karim Gharbi"/>
            <person name="Naomi Irish"/>
            <person name="Gemy Kaithakottil"/>
            <person name="Debby Ku"/>
            <person name="Aaliyah Providence"/>
            <person name="Felix Shaw"/>
            <person name="David Swarbreck"/>
            <person name="Chris Watkins"/>
            <person name="Ann M. McCartney"/>
            <person name="Giulio Formenti"/>
            <person name="Alice Mouton"/>
            <person name="Noel Vella"/>
            <person name="Bjorn M von Reumont"/>
            <person name="Adriana Vella"/>
            <person name="Wilfried Haerty"/>
        </authorList>
    </citation>
    <scope>NUCLEOTIDE SEQUENCE [LARGE SCALE GENOMIC DNA]</scope>
</reference>
<evidence type="ECO:0000256" key="10">
    <source>
        <dbReference type="ARBA" id="ARBA00023242"/>
    </source>
</evidence>
<dbReference type="Pfam" id="PF11789">
    <property type="entry name" value="zf-Nse"/>
    <property type="match status" value="1"/>
</dbReference>
<evidence type="ECO:0000313" key="15">
    <source>
        <dbReference type="EMBL" id="CAL7946951.1"/>
    </source>
</evidence>
<comment type="caution">
    <text evidence="15">The sequence shown here is derived from an EMBL/GenBank/DDBJ whole genome shotgun (WGS) entry which is preliminary data.</text>
</comment>
<evidence type="ECO:0000256" key="9">
    <source>
        <dbReference type="ARBA" id="ARBA00022833"/>
    </source>
</evidence>
<evidence type="ECO:0000256" key="5">
    <source>
        <dbReference type="ARBA" id="ARBA00022679"/>
    </source>
</evidence>
<evidence type="ECO:0000256" key="2">
    <source>
        <dbReference type="ARBA" id="ARBA00004718"/>
    </source>
</evidence>
<dbReference type="InterPro" id="IPR026846">
    <property type="entry name" value="Nse2(Mms21)"/>
</dbReference>
<dbReference type="PROSITE" id="PS51044">
    <property type="entry name" value="ZF_SP_RING"/>
    <property type="match status" value="1"/>
</dbReference>
<organism evidence="15 16">
    <name type="scientific">Xylocopa violacea</name>
    <name type="common">Violet carpenter bee</name>
    <name type="synonym">Apis violacea</name>
    <dbReference type="NCBI Taxonomy" id="135666"/>
    <lineage>
        <taxon>Eukaryota</taxon>
        <taxon>Metazoa</taxon>
        <taxon>Ecdysozoa</taxon>
        <taxon>Arthropoda</taxon>
        <taxon>Hexapoda</taxon>
        <taxon>Insecta</taxon>
        <taxon>Pterygota</taxon>
        <taxon>Neoptera</taxon>
        <taxon>Endopterygota</taxon>
        <taxon>Hymenoptera</taxon>
        <taxon>Apocrita</taxon>
        <taxon>Aculeata</taxon>
        <taxon>Apoidea</taxon>
        <taxon>Anthophila</taxon>
        <taxon>Apidae</taxon>
        <taxon>Xylocopa</taxon>
        <taxon>Xylocopa</taxon>
    </lineage>
</organism>
<evidence type="ECO:0000256" key="11">
    <source>
        <dbReference type="ARBA" id="ARBA00031731"/>
    </source>
</evidence>
<protein>
    <recommendedName>
        <fullName evidence="4">E3 SUMO-protein ligase NSE2</fullName>
    </recommendedName>
    <alternativeName>
        <fullName evidence="11">E3 SUMO-protein transferase NSE2</fullName>
    </alternativeName>
    <alternativeName>
        <fullName evidence="12">Non-structural maintenance of chromosomes element 2 homolog</fullName>
    </alternativeName>
</protein>
<dbReference type="SUPFAM" id="SSF57850">
    <property type="entry name" value="RING/U-box"/>
    <property type="match status" value="1"/>
</dbReference>
<keyword evidence="16" id="KW-1185">Reference proteome</keyword>
<sequence>MTQTQQIVEELYDFYTKTAVNIITYYDANEREEKLKELRDIVENNCSQLKKLQSAESIQRRILDLYEDDDTEHNIASIIEEYNRAISEISTNVSKDKKLIEFDKHVEILLDKAPCEDDDEDVELQLSGGYLNVIDPISKKRIVDPVKNTKCGHTYDRESITGMLKINNKTRCPVMGCKSTDFVTLSQLRSDIVMKAYLEKNPE</sequence>
<comment type="subcellular location">
    <subcellularLocation>
        <location evidence="1">Nucleus</location>
    </subcellularLocation>
</comment>
<evidence type="ECO:0000256" key="3">
    <source>
        <dbReference type="ARBA" id="ARBA00008212"/>
    </source>
</evidence>
<comment type="similarity">
    <text evidence="3">Belongs to the NSE2 family.</text>
</comment>
<evidence type="ECO:0000256" key="12">
    <source>
        <dbReference type="ARBA" id="ARBA00032533"/>
    </source>
</evidence>
<gene>
    <name evidence="15" type="ORF">XYLVIOL_LOCUS8073</name>
</gene>
<evidence type="ECO:0000256" key="1">
    <source>
        <dbReference type="ARBA" id="ARBA00004123"/>
    </source>
</evidence>
<comment type="pathway">
    <text evidence="2">Protein modification; protein sumoylation.</text>
</comment>
<dbReference type="CDD" id="cd16651">
    <property type="entry name" value="SPL-RING_NSE2"/>
    <property type="match status" value="1"/>
</dbReference>
<dbReference type="PANTHER" id="PTHR21330">
    <property type="entry name" value="E3 SUMO-PROTEIN LIGASE NSE2"/>
    <property type="match status" value="1"/>
</dbReference>
<keyword evidence="10" id="KW-0539">Nucleus</keyword>
<evidence type="ECO:0000256" key="4">
    <source>
        <dbReference type="ARBA" id="ARBA00020923"/>
    </source>
</evidence>
<evidence type="ECO:0000256" key="7">
    <source>
        <dbReference type="ARBA" id="ARBA00022771"/>
    </source>
</evidence>
<keyword evidence="5" id="KW-0808">Transferase</keyword>
<proteinExistence type="inferred from homology"/>
<evidence type="ECO:0000256" key="6">
    <source>
        <dbReference type="ARBA" id="ARBA00022723"/>
    </source>
</evidence>
<dbReference type="Proteomes" id="UP001642520">
    <property type="component" value="Unassembled WGS sequence"/>
</dbReference>
<keyword evidence="8" id="KW-0833">Ubl conjugation pathway</keyword>
<evidence type="ECO:0000256" key="8">
    <source>
        <dbReference type="ARBA" id="ARBA00022786"/>
    </source>
</evidence>
<evidence type="ECO:0000259" key="14">
    <source>
        <dbReference type="PROSITE" id="PS51044"/>
    </source>
</evidence>
<dbReference type="InterPro" id="IPR004181">
    <property type="entry name" value="Znf_MIZ"/>
</dbReference>
<feature type="domain" description="SP-RING-type" evidence="14">
    <location>
        <begin position="117"/>
        <end position="203"/>
    </location>
</feature>
<accession>A0ABP1P4D8</accession>
<name>A0ABP1P4D8_XYLVO</name>
<dbReference type="InterPro" id="IPR013083">
    <property type="entry name" value="Znf_RING/FYVE/PHD"/>
</dbReference>
<dbReference type="Gene3D" id="3.30.40.10">
    <property type="entry name" value="Zinc/RING finger domain, C3HC4 (zinc finger)"/>
    <property type="match status" value="1"/>
</dbReference>
<keyword evidence="7 13" id="KW-0863">Zinc-finger</keyword>
<dbReference type="PANTHER" id="PTHR21330:SF1">
    <property type="entry name" value="E3 SUMO-PROTEIN LIGASE NSE2"/>
    <property type="match status" value="1"/>
</dbReference>